<dbReference type="InterPro" id="IPR050469">
    <property type="entry name" value="Diguanylate_Cyclase"/>
</dbReference>
<dbReference type="STRING" id="1123010.SAMN02745724_03055"/>
<comment type="catalytic activity">
    <reaction evidence="3">
        <text>2 GTP = 3',3'-c-di-GMP + 2 diphosphate</text>
        <dbReference type="Rhea" id="RHEA:24898"/>
        <dbReference type="ChEBI" id="CHEBI:33019"/>
        <dbReference type="ChEBI" id="CHEBI:37565"/>
        <dbReference type="ChEBI" id="CHEBI:58805"/>
        <dbReference type="EC" id="2.7.7.65"/>
    </reaction>
</comment>
<evidence type="ECO:0000259" key="5">
    <source>
        <dbReference type="PROSITE" id="PS50887"/>
    </source>
</evidence>
<dbReference type="InterPro" id="IPR029787">
    <property type="entry name" value="Nucleotide_cyclase"/>
</dbReference>
<keyword evidence="7" id="KW-1185">Reference proteome</keyword>
<dbReference type="Pfam" id="PF05228">
    <property type="entry name" value="CHASE4"/>
    <property type="match status" value="1"/>
</dbReference>
<feature type="transmembrane region" description="Helical" evidence="4">
    <location>
        <begin position="274"/>
        <end position="297"/>
    </location>
</feature>
<feature type="transmembrane region" description="Helical" evidence="4">
    <location>
        <begin position="9"/>
        <end position="30"/>
    </location>
</feature>
<dbReference type="GO" id="GO:0043709">
    <property type="term" value="P:cell adhesion involved in single-species biofilm formation"/>
    <property type="evidence" value="ECO:0007669"/>
    <property type="project" value="TreeGrafter"/>
</dbReference>
<name>A0A1I1NG47_9GAMM</name>
<evidence type="ECO:0000256" key="4">
    <source>
        <dbReference type="SAM" id="Phobius"/>
    </source>
</evidence>
<dbReference type="InterPro" id="IPR000160">
    <property type="entry name" value="GGDEF_dom"/>
</dbReference>
<feature type="domain" description="GGDEF" evidence="5">
    <location>
        <begin position="393"/>
        <end position="530"/>
    </location>
</feature>
<dbReference type="PROSITE" id="PS50887">
    <property type="entry name" value="GGDEF"/>
    <property type="match status" value="1"/>
</dbReference>
<dbReference type="GO" id="GO:0052621">
    <property type="term" value="F:diguanylate cyclase activity"/>
    <property type="evidence" value="ECO:0007669"/>
    <property type="project" value="UniProtKB-EC"/>
</dbReference>
<evidence type="ECO:0000256" key="3">
    <source>
        <dbReference type="ARBA" id="ARBA00034247"/>
    </source>
</evidence>
<dbReference type="RefSeq" id="WP_091985927.1">
    <property type="nucleotide sequence ID" value="NZ_FOLO01000025.1"/>
</dbReference>
<dbReference type="Gene3D" id="6.10.340.10">
    <property type="match status" value="1"/>
</dbReference>
<dbReference type="PANTHER" id="PTHR45138">
    <property type="entry name" value="REGULATORY COMPONENTS OF SENSORY TRANSDUCTION SYSTEM"/>
    <property type="match status" value="1"/>
</dbReference>
<keyword evidence="4" id="KW-0812">Transmembrane</keyword>
<evidence type="ECO:0000313" key="6">
    <source>
        <dbReference type="EMBL" id="SFC96232.1"/>
    </source>
</evidence>
<dbReference type="GO" id="GO:0005886">
    <property type="term" value="C:plasma membrane"/>
    <property type="evidence" value="ECO:0007669"/>
    <property type="project" value="TreeGrafter"/>
</dbReference>
<dbReference type="InterPro" id="IPR007892">
    <property type="entry name" value="CHASE4"/>
</dbReference>
<dbReference type="EMBL" id="FOLO01000025">
    <property type="protein sequence ID" value="SFC96232.1"/>
    <property type="molecule type" value="Genomic_DNA"/>
</dbReference>
<proteinExistence type="predicted"/>
<keyword evidence="4" id="KW-0472">Membrane</keyword>
<dbReference type="NCBIfam" id="TIGR00254">
    <property type="entry name" value="GGDEF"/>
    <property type="match status" value="1"/>
</dbReference>
<evidence type="ECO:0000313" key="7">
    <source>
        <dbReference type="Proteomes" id="UP000198862"/>
    </source>
</evidence>
<reference evidence="6 7" key="1">
    <citation type="submission" date="2016-10" db="EMBL/GenBank/DDBJ databases">
        <authorList>
            <person name="de Groot N.N."/>
        </authorList>
    </citation>
    <scope>NUCLEOTIDE SEQUENCE [LARGE SCALE GENOMIC DNA]</scope>
    <source>
        <strain evidence="6 7">DSM 6059</strain>
    </source>
</reference>
<dbReference type="GO" id="GO:1902201">
    <property type="term" value="P:negative regulation of bacterial-type flagellum-dependent cell motility"/>
    <property type="evidence" value="ECO:0007669"/>
    <property type="project" value="TreeGrafter"/>
</dbReference>
<dbReference type="PANTHER" id="PTHR45138:SF9">
    <property type="entry name" value="DIGUANYLATE CYCLASE DGCM-RELATED"/>
    <property type="match status" value="1"/>
</dbReference>
<protein>
    <recommendedName>
        <fullName evidence="2">diguanylate cyclase</fullName>
        <ecNumber evidence="2">2.7.7.65</ecNumber>
    </recommendedName>
</protein>
<dbReference type="SMART" id="SM00267">
    <property type="entry name" value="GGDEF"/>
    <property type="match status" value="1"/>
</dbReference>
<dbReference type="Pfam" id="PF00990">
    <property type="entry name" value="GGDEF"/>
    <property type="match status" value="1"/>
</dbReference>
<dbReference type="EC" id="2.7.7.65" evidence="2"/>
<evidence type="ECO:0000256" key="1">
    <source>
        <dbReference type="ARBA" id="ARBA00001946"/>
    </source>
</evidence>
<keyword evidence="4" id="KW-1133">Transmembrane helix</keyword>
<dbReference type="InterPro" id="IPR043128">
    <property type="entry name" value="Rev_trsase/Diguanyl_cyclase"/>
</dbReference>
<comment type="cofactor">
    <cofactor evidence="1">
        <name>Mg(2+)</name>
        <dbReference type="ChEBI" id="CHEBI:18420"/>
    </cofactor>
</comment>
<dbReference type="Proteomes" id="UP000198862">
    <property type="component" value="Unassembled WGS sequence"/>
</dbReference>
<accession>A0A1I1NG47</accession>
<dbReference type="OrthoDB" id="9812260at2"/>
<sequence>MNHSLKSKLILMFAAMLTMIFLLELTRLTFFKLPQLYLLEAASDKKDIERIKTAFNSKLHELEVVNYDNAAWNDTYNYINNRNANFIKNNYVLDAFKRINLNGIHLYDIQGVLVWGKSFDRTLWQKTYFEPFDSPNEFVETHILINSEQVKANDNKPITHSGYTVLNNKLVMFAATSIFKANLTGTSNGTMVFWRVVNNDVLIDLQNRAGIKFDIEIVKNVLKNTAKKISKNTYIKGSYRNKNQLISDQYPLVSQNSRIHFTYKAPTRLFSVNWFNSSTMTTSFFFSLTLIFVFILIHKVVISPILRADHMVEKVIKHDKKIKFSTSRKDELGTLFNLIDRLLEDVYSKEQELQSHNVRLQKLSTTDSLTNIANRRSFDEYMHQLLTFNSTSSQVSLIVCDVDFFKRYNDFYGHALGDNTLKQIAQCLVNNLHSNTDFVARYGGEEFVIILNETSEHQAVSVANNLLQAVRDLNIVHHMSDISDVVTISIGIHTFDKSHHKNYEALFNKADNALYKAKEKGRNQLCLSSTINDFSP</sequence>
<gene>
    <name evidence="6" type="ORF">SAMN02745724_03055</name>
</gene>
<dbReference type="FunFam" id="3.30.70.270:FF:000001">
    <property type="entry name" value="Diguanylate cyclase domain protein"/>
    <property type="match status" value="1"/>
</dbReference>
<dbReference type="CDD" id="cd01949">
    <property type="entry name" value="GGDEF"/>
    <property type="match status" value="1"/>
</dbReference>
<dbReference type="SUPFAM" id="SSF55073">
    <property type="entry name" value="Nucleotide cyclase"/>
    <property type="match status" value="1"/>
</dbReference>
<evidence type="ECO:0000256" key="2">
    <source>
        <dbReference type="ARBA" id="ARBA00012528"/>
    </source>
</evidence>
<dbReference type="AlphaFoldDB" id="A0A1I1NG47"/>
<dbReference type="Gene3D" id="3.30.70.270">
    <property type="match status" value="1"/>
</dbReference>
<organism evidence="6 7">
    <name type="scientific">Pseudoalteromonas denitrificans DSM 6059</name>
    <dbReference type="NCBI Taxonomy" id="1123010"/>
    <lineage>
        <taxon>Bacteria</taxon>
        <taxon>Pseudomonadati</taxon>
        <taxon>Pseudomonadota</taxon>
        <taxon>Gammaproteobacteria</taxon>
        <taxon>Alteromonadales</taxon>
        <taxon>Pseudoalteromonadaceae</taxon>
        <taxon>Pseudoalteromonas</taxon>
    </lineage>
</organism>